<protein>
    <submittedName>
        <fullName evidence="2">NAD(P)H-binding</fullName>
    </submittedName>
</protein>
<dbReference type="Pfam" id="PF13460">
    <property type="entry name" value="NAD_binding_10"/>
    <property type="match status" value="1"/>
</dbReference>
<dbReference type="SUPFAM" id="SSF51735">
    <property type="entry name" value="NAD(P)-binding Rossmann-fold domains"/>
    <property type="match status" value="1"/>
</dbReference>
<gene>
    <name evidence="2" type="ORF">SAMN05443431_107164</name>
</gene>
<reference evidence="3" key="1">
    <citation type="submission" date="2016-10" db="EMBL/GenBank/DDBJ databases">
        <authorList>
            <person name="Varghese N."/>
            <person name="Submissions S."/>
        </authorList>
    </citation>
    <scope>NUCLEOTIDE SEQUENCE [LARGE SCALE GENOMIC DNA]</scope>
    <source>
        <strain evidence="3">DSM 28881</strain>
    </source>
</reference>
<dbReference type="EMBL" id="FORM01000007">
    <property type="protein sequence ID" value="SFJ42404.1"/>
    <property type="molecule type" value="Genomic_DNA"/>
</dbReference>
<proteinExistence type="predicted"/>
<dbReference type="Proteomes" id="UP000199559">
    <property type="component" value="Unassembled WGS sequence"/>
</dbReference>
<dbReference type="InterPro" id="IPR016040">
    <property type="entry name" value="NAD(P)-bd_dom"/>
</dbReference>
<dbReference type="STRING" id="1144750.SAMN05443431_107164"/>
<evidence type="ECO:0000259" key="1">
    <source>
        <dbReference type="Pfam" id="PF13460"/>
    </source>
</evidence>
<organism evidence="2 3">
    <name type="scientific">Olleya namhaensis</name>
    <dbReference type="NCBI Taxonomy" id="1144750"/>
    <lineage>
        <taxon>Bacteria</taxon>
        <taxon>Pseudomonadati</taxon>
        <taxon>Bacteroidota</taxon>
        <taxon>Flavobacteriia</taxon>
        <taxon>Flavobacteriales</taxon>
        <taxon>Flavobacteriaceae</taxon>
    </lineage>
</organism>
<evidence type="ECO:0000313" key="2">
    <source>
        <dbReference type="EMBL" id="SFJ42404.1"/>
    </source>
</evidence>
<feature type="domain" description="NAD(P)-binding" evidence="1">
    <location>
        <begin position="9"/>
        <end position="150"/>
    </location>
</feature>
<name>A0A1I3R702_9FLAO</name>
<dbReference type="RefSeq" id="WP_090840981.1">
    <property type="nucleotide sequence ID" value="NZ_FORM01000007.1"/>
</dbReference>
<evidence type="ECO:0000313" key="3">
    <source>
        <dbReference type="Proteomes" id="UP000199559"/>
    </source>
</evidence>
<dbReference type="InterPro" id="IPR036291">
    <property type="entry name" value="NAD(P)-bd_dom_sf"/>
</dbReference>
<dbReference type="PANTHER" id="PTHR14097:SF7">
    <property type="entry name" value="OXIDOREDUCTASE HTATIP2"/>
    <property type="match status" value="1"/>
</dbReference>
<dbReference type="Gene3D" id="3.40.50.720">
    <property type="entry name" value="NAD(P)-binding Rossmann-like Domain"/>
    <property type="match status" value="1"/>
</dbReference>
<dbReference type="PANTHER" id="PTHR14097">
    <property type="entry name" value="OXIDOREDUCTASE HTATIP2"/>
    <property type="match status" value="1"/>
</dbReference>
<dbReference type="AlphaFoldDB" id="A0A1I3R702"/>
<accession>A0A1I3R702</accession>
<keyword evidence="3" id="KW-1185">Reference proteome</keyword>
<sequence length="221" mass="24498">MNKTAIILGASGLTGGLLLQKLIEDKDYSSIKLFSRTKIEGLPSKVTQHIGDLLDLEQFKTDFKAHQVFCCIGTTASKTPDKSVYKKIDYGIPVAAAKLAKANGIDTFVVISSMGANPNSSIFYNKTKGEMERDVKQQNISRTFILRPSLIGGQREERRMLEKIGLAIFKVLQPLFIGKLKQYKITEPDHIAQAMINLANSTSYAEVIITSTDIKRITKNN</sequence>